<comment type="caution">
    <text evidence="3">The sequence shown here is derived from an EMBL/GenBank/DDBJ whole genome shotgun (WGS) entry which is preliminary data.</text>
</comment>
<dbReference type="RefSeq" id="WP_114409616.1">
    <property type="nucleotide sequence ID" value="NZ_QOWE01000032.1"/>
</dbReference>
<gene>
    <name evidence="3" type="ORF">DUE52_29135</name>
</gene>
<dbReference type="AlphaFoldDB" id="A0A368JFK2"/>
<feature type="signal peptide" evidence="1">
    <location>
        <begin position="1"/>
        <end position="29"/>
    </location>
</feature>
<evidence type="ECO:0000256" key="1">
    <source>
        <dbReference type="SAM" id="SignalP"/>
    </source>
</evidence>
<feature type="chain" id="PRO_5017050520" description="DUF5683 domain-containing protein" evidence="1">
    <location>
        <begin position="30"/>
        <end position="223"/>
    </location>
</feature>
<organism evidence="3 4">
    <name type="scientific">Larkinella punicea</name>
    <dbReference type="NCBI Taxonomy" id="2315727"/>
    <lineage>
        <taxon>Bacteria</taxon>
        <taxon>Pseudomonadati</taxon>
        <taxon>Bacteroidota</taxon>
        <taxon>Cytophagia</taxon>
        <taxon>Cytophagales</taxon>
        <taxon>Spirosomataceae</taxon>
        <taxon>Larkinella</taxon>
    </lineage>
</organism>
<protein>
    <recommendedName>
        <fullName evidence="2">DUF5683 domain-containing protein</fullName>
    </recommendedName>
</protein>
<keyword evidence="1" id="KW-0732">Signal</keyword>
<keyword evidence="4" id="KW-1185">Reference proteome</keyword>
<evidence type="ECO:0000313" key="4">
    <source>
        <dbReference type="Proteomes" id="UP000253383"/>
    </source>
</evidence>
<dbReference type="EMBL" id="QOWE01000032">
    <property type="protein sequence ID" value="RCR66045.1"/>
    <property type="molecule type" value="Genomic_DNA"/>
</dbReference>
<sequence>METEYPVFVRMKWKKYVWVGMLIMLGAAAQGQTPAGAVPNVQPVLVDSVRKLATADTISLTPKQNAKIRKIVPRTATIRSAILPGLGQIHNGHWWKVPIIYAGFGTMLYFSQYYSGEYRMYRDYGIKANYATGQEIEVPGYSRKITVAELERAARSVARYRDYNYLGIGLLWGVNVIEANVTAHLKTFDISEDLTMKVKPGLLMPVIGIMPVPGIRIAFQFKN</sequence>
<accession>A0A368JFK2</accession>
<dbReference type="InterPro" id="IPR043738">
    <property type="entry name" value="DUF5683"/>
</dbReference>
<proteinExistence type="predicted"/>
<evidence type="ECO:0000259" key="2">
    <source>
        <dbReference type="Pfam" id="PF18935"/>
    </source>
</evidence>
<evidence type="ECO:0000313" key="3">
    <source>
        <dbReference type="EMBL" id="RCR66045.1"/>
    </source>
</evidence>
<dbReference type="Proteomes" id="UP000253383">
    <property type="component" value="Unassembled WGS sequence"/>
</dbReference>
<reference evidence="3 4" key="1">
    <citation type="submission" date="2018-07" db="EMBL/GenBank/DDBJ databases">
        <title>Genome analysis of Larkinella rosea.</title>
        <authorList>
            <person name="Zhou Z."/>
            <person name="Wang G."/>
        </authorList>
    </citation>
    <scope>NUCLEOTIDE SEQUENCE [LARGE SCALE GENOMIC DNA]</scope>
    <source>
        <strain evidence="4">zzj9</strain>
    </source>
</reference>
<dbReference type="Pfam" id="PF18935">
    <property type="entry name" value="DUF5683"/>
    <property type="match status" value="1"/>
</dbReference>
<feature type="domain" description="DUF5683" evidence="2">
    <location>
        <begin position="71"/>
        <end position="221"/>
    </location>
</feature>
<name>A0A368JFK2_9BACT</name>
<dbReference type="OrthoDB" id="9813910at2"/>